<accession>A0A830C3M6</accession>
<dbReference type="Proteomes" id="UP000653305">
    <property type="component" value="Unassembled WGS sequence"/>
</dbReference>
<dbReference type="EMBL" id="BMAC01000225">
    <property type="protein sequence ID" value="GFP90773.1"/>
    <property type="molecule type" value="Genomic_DNA"/>
</dbReference>
<reference evidence="2" key="1">
    <citation type="submission" date="2020-07" db="EMBL/GenBank/DDBJ databases">
        <title>Ethylene signaling mediates host invasion by parasitic plants.</title>
        <authorList>
            <person name="Yoshida S."/>
        </authorList>
    </citation>
    <scope>NUCLEOTIDE SEQUENCE</scope>
    <source>
        <strain evidence="2">Okayama</strain>
    </source>
</reference>
<sequence length="129" mass="14390">PELASQPQKSSPPHQTPRNLTQSGFQSSTARGGAAPPNSGEFASALWWRRQTRYPRRRWRASRTSRRLARMTPSAVFAMATEGCRVDDGGGCEVFGDIRFACPVEKMAFWSLLKYFGVDLYFSNSLGPD</sequence>
<gene>
    <name evidence="2" type="ORF">PHJA_001221200</name>
</gene>
<feature type="non-terminal residue" evidence="2">
    <location>
        <position position="1"/>
    </location>
</feature>
<dbReference type="AlphaFoldDB" id="A0A830C3M6"/>
<keyword evidence="3" id="KW-1185">Reference proteome</keyword>
<feature type="compositionally biased region" description="Polar residues" evidence="1">
    <location>
        <begin position="1"/>
        <end position="30"/>
    </location>
</feature>
<evidence type="ECO:0000313" key="3">
    <source>
        <dbReference type="Proteomes" id="UP000653305"/>
    </source>
</evidence>
<evidence type="ECO:0000256" key="1">
    <source>
        <dbReference type="SAM" id="MobiDB-lite"/>
    </source>
</evidence>
<name>A0A830C3M6_9LAMI</name>
<evidence type="ECO:0000313" key="2">
    <source>
        <dbReference type="EMBL" id="GFP90773.1"/>
    </source>
</evidence>
<proteinExistence type="predicted"/>
<protein>
    <submittedName>
        <fullName evidence="2">Uncharacterized protein</fullName>
    </submittedName>
</protein>
<feature type="region of interest" description="Disordered" evidence="1">
    <location>
        <begin position="1"/>
        <end position="40"/>
    </location>
</feature>
<comment type="caution">
    <text evidence="2">The sequence shown here is derived from an EMBL/GenBank/DDBJ whole genome shotgun (WGS) entry which is preliminary data.</text>
</comment>
<organism evidence="2 3">
    <name type="scientific">Phtheirospermum japonicum</name>
    <dbReference type="NCBI Taxonomy" id="374723"/>
    <lineage>
        <taxon>Eukaryota</taxon>
        <taxon>Viridiplantae</taxon>
        <taxon>Streptophyta</taxon>
        <taxon>Embryophyta</taxon>
        <taxon>Tracheophyta</taxon>
        <taxon>Spermatophyta</taxon>
        <taxon>Magnoliopsida</taxon>
        <taxon>eudicotyledons</taxon>
        <taxon>Gunneridae</taxon>
        <taxon>Pentapetalae</taxon>
        <taxon>asterids</taxon>
        <taxon>lamiids</taxon>
        <taxon>Lamiales</taxon>
        <taxon>Orobanchaceae</taxon>
        <taxon>Orobanchaceae incertae sedis</taxon>
        <taxon>Phtheirospermum</taxon>
    </lineage>
</organism>